<evidence type="ECO:0000313" key="1">
    <source>
        <dbReference type="EMBL" id="KAK8047780.1"/>
    </source>
</evidence>
<organism evidence="1 2">
    <name type="scientific">Apiospora saccharicola</name>
    <dbReference type="NCBI Taxonomy" id="335842"/>
    <lineage>
        <taxon>Eukaryota</taxon>
        <taxon>Fungi</taxon>
        <taxon>Dikarya</taxon>
        <taxon>Ascomycota</taxon>
        <taxon>Pezizomycotina</taxon>
        <taxon>Sordariomycetes</taxon>
        <taxon>Xylariomycetidae</taxon>
        <taxon>Amphisphaeriales</taxon>
        <taxon>Apiosporaceae</taxon>
        <taxon>Apiospora</taxon>
    </lineage>
</organism>
<comment type="caution">
    <text evidence="1">The sequence shown here is derived from an EMBL/GenBank/DDBJ whole genome shotgun (WGS) entry which is preliminary data.</text>
</comment>
<name>A0ABR1TPG0_9PEZI</name>
<gene>
    <name evidence="1" type="ORF">PG996_015844</name>
</gene>
<evidence type="ECO:0000313" key="2">
    <source>
        <dbReference type="Proteomes" id="UP001446871"/>
    </source>
</evidence>
<protein>
    <submittedName>
        <fullName evidence="1">Uncharacterized protein</fullName>
    </submittedName>
</protein>
<proteinExistence type="predicted"/>
<dbReference type="Proteomes" id="UP001446871">
    <property type="component" value="Unassembled WGS sequence"/>
</dbReference>
<keyword evidence="2" id="KW-1185">Reference proteome</keyword>
<reference evidence="1 2" key="1">
    <citation type="submission" date="2023-01" db="EMBL/GenBank/DDBJ databases">
        <title>Analysis of 21 Apiospora genomes using comparative genomics revels a genus with tremendous synthesis potential of carbohydrate active enzymes and secondary metabolites.</title>
        <authorList>
            <person name="Sorensen T."/>
        </authorList>
    </citation>
    <scope>NUCLEOTIDE SEQUENCE [LARGE SCALE GENOMIC DNA]</scope>
    <source>
        <strain evidence="1 2">CBS 83171</strain>
    </source>
</reference>
<accession>A0ABR1TPG0</accession>
<sequence>MHLDTWSSPNAVERFIIAVPVDDDFIISAQLCVLPERTSKKAGIIQIASHGPAEYSYVDAAVRLGVGQSSEPDA</sequence>
<dbReference type="EMBL" id="JAQQWM010000009">
    <property type="protein sequence ID" value="KAK8047780.1"/>
    <property type="molecule type" value="Genomic_DNA"/>
</dbReference>